<evidence type="ECO:0000256" key="5">
    <source>
        <dbReference type="ARBA" id="ARBA00022980"/>
    </source>
</evidence>
<reference evidence="8 9" key="1">
    <citation type="journal article" date="2014" name="Genome Biol. Evol.">
        <title>The genome of the myxosporean Thelohanellus kitauei shows adaptations to nutrient acquisition within its fish host.</title>
        <authorList>
            <person name="Yang Y."/>
            <person name="Xiong J."/>
            <person name="Zhou Z."/>
            <person name="Huo F."/>
            <person name="Miao W."/>
            <person name="Ran C."/>
            <person name="Liu Y."/>
            <person name="Zhang J."/>
            <person name="Feng J."/>
            <person name="Wang M."/>
            <person name="Wang M."/>
            <person name="Wang L."/>
            <person name="Yao B."/>
        </authorList>
    </citation>
    <scope>NUCLEOTIDE SEQUENCE [LARGE SCALE GENOMIC DNA]</scope>
    <source>
        <strain evidence="8">Wuqing</strain>
    </source>
</reference>
<protein>
    <submittedName>
        <fullName evidence="8">Ubiquitin-40S ribosomal protein S27a</fullName>
    </submittedName>
</protein>
<dbReference type="InterPro" id="IPR029071">
    <property type="entry name" value="Ubiquitin-like_domsf"/>
</dbReference>
<dbReference type="SMART" id="SM00213">
    <property type="entry name" value="UBQ"/>
    <property type="match status" value="1"/>
</dbReference>
<keyword evidence="3" id="KW-1017">Isopeptide bond</keyword>
<comment type="similarity">
    <text evidence="1">In the N-terminal section; belongs to the ubiquitin family.</text>
</comment>
<dbReference type="InterPro" id="IPR038582">
    <property type="entry name" value="Ribosomal_eS31_euk-type_sf"/>
</dbReference>
<keyword evidence="6" id="KW-0687">Ribonucleoprotein</keyword>
<evidence type="ECO:0000313" key="9">
    <source>
        <dbReference type="Proteomes" id="UP000031668"/>
    </source>
</evidence>
<keyword evidence="5 8" id="KW-0689">Ribosomal protein</keyword>
<evidence type="ECO:0000256" key="3">
    <source>
        <dbReference type="ARBA" id="ARBA00022499"/>
    </source>
</evidence>
<evidence type="ECO:0000313" key="8">
    <source>
        <dbReference type="EMBL" id="KII66211.1"/>
    </source>
</evidence>
<evidence type="ECO:0000256" key="6">
    <source>
        <dbReference type="ARBA" id="ARBA00023274"/>
    </source>
</evidence>
<dbReference type="OMA" id="HANRHYC"/>
<organism evidence="8 9">
    <name type="scientific">Thelohanellus kitauei</name>
    <name type="common">Myxosporean</name>
    <dbReference type="NCBI Taxonomy" id="669202"/>
    <lineage>
        <taxon>Eukaryota</taxon>
        <taxon>Metazoa</taxon>
        <taxon>Cnidaria</taxon>
        <taxon>Myxozoa</taxon>
        <taxon>Myxosporea</taxon>
        <taxon>Bivalvulida</taxon>
        <taxon>Platysporina</taxon>
        <taxon>Myxobolidae</taxon>
        <taxon>Thelohanellus</taxon>
    </lineage>
</organism>
<dbReference type="GO" id="GO:0003735">
    <property type="term" value="F:structural constituent of ribosome"/>
    <property type="evidence" value="ECO:0007669"/>
    <property type="project" value="InterPro"/>
</dbReference>
<evidence type="ECO:0000259" key="7">
    <source>
        <dbReference type="PROSITE" id="PS50053"/>
    </source>
</evidence>
<gene>
    <name evidence="8" type="ORF">RF11_02901</name>
</gene>
<comment type="similarity">
    <text evidence="2">In the C-terminal section; belongs to the eukaryotic ribosomal protein eS31 family.</text>
</comment>
<keyword evidence="9" id="KW-1185">Reference proteome</keyword>
<dbReference type="Proteomes" id="UP000031668">
    <property type="component" value="Unassembled WGS sequence"/>
</dbReference>
<evidence type="ECO:0000256" key="2">
    <source>
        <dbReference type="ARBA" id="ARBA00009891"/>
    </source>
</evidence>
<dbReference type="SUPFAM" id="SSF57829">
    <property type="entry name" value="Zn-binding ribosomal proteins"/>
    <property type="match status" value="1"/>
</dbReference>
<dbReference type="PROSITE" id="PS50053">
    <property type="entry name" value="UBIQUITIN_2"/>
    <property type="match status" value="1"/>
</dbReference>
<dbReference type="InterPro" id="IPR000626">
    <property type="entry name" value="Ubiquitin-like_dom"/>
</dbReference>
<dbReference type="OrthoDB" id="428577at2759"/>
<dbReference type="Pfam" id="PF01599">
    <property type="entry name" value="Ribosomal_S27"/>
    <property type="match status" value="1"/>
</dbReference>
<dbReference type="GO" id="GO:0006412">
    <property type="term" value="P:translation"/>
    <property type="evidence" value="ECO:0007669"/>
    <property type="project" value="InterPro"/>
</dbReference>
<evidence type="ECO:0000256" key="4">
    <source>
        <dbReference type="ARBA" id="ARBA00022833"/>
    </source>
</evidence>
<dbReference type="Gene3D" id="3.10.20.90">
    <property type="entry name" value="Phosphatidylinositol 3-kinase Catalytic Subunit, Chain A, domain 1"/>
    <property type="match status" value="1"/>
</dbReference>
<dbReference type="CDD" id="cd16107">
    <property type="entry name" value="Ubl_AtUPL5_like"/>
    <property type="match status" value="1"/>
</dbReference>
<comment type="caution">
    <text evidence="8">The sequence shown here is derived from an EMBL/GenBank/DDBJ whole genome shotgun (WGS) entry which is preliminary data.</text>
</comment>
<dbReference type="InterPro" id="IPR002906">
    <property type="entry name" value="Ribosomal_eS31"/>
</dbReference>
<name>A0A0C2MGC2_THEKT</name>
<dbReference type="GO" id="GO:1990904">
    <property type="term" value="C:ribonucleoprotein complex"/>
    <property type="evidence" value="ECO:0007669"/>
    <property type="project" value="UniProtKB-KW"/>
</dbReference>
<proteinExistence type="inferred from homology"/>
<keyword evidence="4" id="KW-0862">Zinc</keyword>
<dbReference type="AlphaFoldDB" id="A0A0C2MGC2"/>
<dbReference type="GO" id="GO:0005840">
    <property type="term" value="C:ribosome"/>
    <property type="evidence" value="ECO:0007669"/>
    <property type="project" value="UniProtKB-KW"/>
</dbReference>
<dbReference type="Gene3D" id="6.20.50.150">
    <property type="match status" value="1"/>
</dbReference>
<dbReference type="SUPFAM" id="SSF54236">
    <property type="entry name" value="Ubiquitin-like"/>
    <property type="match status" value="1"/>
</dbReference>
<evidence type="ECO:0000256" key="1">
    <source>
        <dbReference type="ARBA" id="ARBA00008373"/>
    </source>
</evidence>
<dbReference type="Pfam" id="PF00240">
    <property type="entry name" value="ubiquitin"/>
    <property type="match status" value="1"/>
</dbReference>
<dbReference type="InterPro" id="IPR011332">
    <property type="entry name" value="Ribosomal_zn-bd"/>
</dbReference>
<feature type="domain" description="Ubiquitin-like" evidence="7">
    <location>
        <begin position="1"/>
        <end position="75"/>
    </location>
</feature>
<accession>A0A0C2MGC2</accession>
<dbReference type="EMBL" id="JWZT01003602">
    <property type="protein sequence ID" value="KII66211.1"/>
    <property type="molecule type" value="Genomic_DNA"/>
</dbReference>
<sequence>MQIFVRTTCGKTVLVEIKPETTVESLKQELIERGDISPKDDLIYGDRLLNSSHDLVSSKMERYSTLFVTSGLDGGAKKRKKKSYSTPKKIKHKLKKVKLRILKYYSVQKDGVVKRLRSSCPKCGPGVFLANHHDRLYCGRCCESTRKTI</sequence>
<dbReference type="SMART" id="SM01402">
    <property type="entry name" value="Ribosomal_S27"/>
    <property type="match status" value="1"/>
</dbReference>